<protein>
    <recommendedName>
        <fullName evidence="3">DUF4845 domain-containing protein</fullName>
    </recommendedName>
</protein>
<dbReference type="OrthoDB" id="9133279at2"/>
<reference evidence="1 2" key="1">
    <citation type="journal article" date="2014" name="Nat. Commun.">
        <title>Physiological and genomic features of highly alkaliphilic hydrogen-utilizing Betaproteobacteria from a continental serpentinizing site.</title>
        <authorList>
            <person name="Suzuki S."/>
            <person name="Kuenen J.G."/>
            <person name="Schipper K."/>
            <person name="van der Velde S."/>
            <person name="Ishii S."/>
            <person name="Wu A."/>
            <person name="Sorokin D.Y."/>
            <person name="Tenney A."/>
            <person name="Meng X.Y."/>
            <person name="Morrill P.L."/>
            <person name="Kamagata Y."/>
            <person name="Muyzer G."/>
            <person name="Nealson K.H."/>
        </authorList>
    </citation>
    <scope>NUCLEOTIDE SEQUENCE [LARGE SCALE GENOMIC DNA]</scope>
    <source>
        <strain evidence="1 2">A1</strain>
    </source>
</reference>
<dbReference type="KEGG" id="cbaa:SRAA_1711"/>
<dbReference type="EMBL" id="AP014568">
    <property type="protein sequence ID" value="BAO81565.1"/>
    <property type="molecule type" value="Genomic_DNA"/>
</dbReference>
<dbReference type="InterPro" id="IPR032314">
    <property type="entry name" value="DUF4845"/>
</dbReference>
<organism evidence="1 2">
    <name type="scientific">Serpentinimonas raichei</name>
    <dbReference type="NCBI Taxonomy" id="1458425"/>
    <lineage>
        <taxon>Bacteria</taxon>
        <taxon>Pseudomonadati</taxon>
        <taxon>Pseudomonadota</taxon>
        <taxon>Betaproteobacteria</taxon>
        <taxon>Burkholderiales</taxon>
        <taxon>Comamonadaceae</taxon>
        <taxon>Serpentinimonas</taxon>
    </lineage>
</organism>
<dbReference type="STRING" id="1458425.SRAA_1711"/>
<dbReference type="RefSeq" id="WP_045532124.1">
    <property type="nucleotide sequence ID" value="NZ_AP014568.1"/>
</dbReference>
<evidence type="ECO:0000313" key="2">
    <source>
        <dbReference type="Proteomes" id="UP000067461"/>
    </source>
</evidence>
<dbReference type="AlphaFoldDB" id="A0A060NJY6"/>
<proteinExistence type="predicted"/>
<sequence>MKRQQRGISFFGIILIGIVVAALGVLAARVAPTVIEYQSVLRAMRHAAETGQTPAEVRTAFERTRTVGYFDAVTGADLIITRDNDRLLVSFAYEEEIHLFGPAYLLLRYQGRSH</sequence>
<gene>
    <name evidence="1" type="ORF">SRAA_1711</name>
</gene>
<evidence type="ECO:0008006" key="3">
    <source>
        <dbReference type="Google" id="ProtNLM"/>
    </source>
</evidence>
<dbReference type="Pfam" id="PF16137">
    <property type="entry name" value="DUF4845"/>
    <property type="match status" value="1"/>
</dbReference>
<evidence type="ECO:0000313" key="1">
    <source>
        <dbReference type="EMBL" id="BAO81565.1"/>
    </source>
</evidence>
<dbReference type="HOGENOM" id="CLU_149778_0_0_4"/>
<keyword evidence="2" id="KW-1185">Reference proteome</keyword>
<dbReference type="Proteomes" id="UP000067461">
    <property type="component" value="Chromosome"/>
</dbReference>
<name>A0A060NJY6_9BURK</name>
<accession>A0A060NJY6</accession>